<keyword evidence="4 6" id="KW-0472">Membrane</keyword>
<dbReference type="AlphaFoldDB" id="A0A7V8JKW4"/>
<evidence type="ECO:0000313" key="10">
    <source>
        <dbReference type="Proteomes" id="UP000487117"/>
    </source>
</evidence>
<dbReference type="Pfam" id="PF06738">
    <property type="entry name" value="ThrE"/>
    <property type="match status" value="1"/>
</dbReference>
<evidence type="ECO:0000256" key="1">
    <source>
        <dbReference type="ARBA" id="ARBA00004141"/>
    </source>
</evidence>
<evidence type="ECO:0000256" key="3">
    <source>
        <dbReference type="ARBA" id="ARBA00022989"/>
    </source>
</evidence>
<dbReference type="GO" id="GO:0022857">
    <property type="term" value="F:transmembrane transporter activity"/>
    <property type="evidence" value="ECO:0007669"/>
    <property type="project" value="InterPro"/>
</dbReference>
<evidence type="ECO:0008006" key="11">
    <source>
        <dbReference type="Google" id="ProtNLM"/>
    </source>
</evidence>
<proteinExistence type="inferred from homology"/>
<protein>
    <recommendedName>
        <fullName evidence="11">Threonine/serine exporter family protein</fullName>
    </recommendedName>
</protein>
<feature type="domain" description="Threonine/serine exporter-like N-terminal" evidence="7">
    <location>
        <begin position="26"/>
        <end position="268"/>
    </location>
</feature>
<comment type="subcellular location">
    <subcellularLocation>
        <location evidence="1">Membrane</location>
        <topology evidence="1">Multi-pass membrane protein</topology>
    </subcellularLocation>
</comment>
<dbReference type="InterPro" id="IPR010619">
    <property type="entry name" value="ThrE-like_N"/>
</dbReference>
<evidence type="ECO:0000256" key="2">
    <source>
        <dbReference type="ARBA" id="ARBA00022692"/>
    </source>
</evidence>
<gene>
    <name evidence="9" type="ORF">GAK31_03095</name>
</gene>
<feature type="transmembrane region" description="Helical" evidence="6">
    <location>
        <begin position="311"/>
        <end position="328"/>
    </location>
</feature>
<dbReference type="InterPro" id="IPR051361">
    <property type="entry name" value="ThrE/Ser_Exporter"/>
</dbReference>
<evidence type="ECO:0000259" key="7">
    <source>
        <dbReference type="Pfam" id="PF06738"/>
    </source>
</evidence>
<feature type="transmembrane region" description="Helical" evidence="6">
    <location>
        <begin position="161"/>
        <end position="178"/>
    </location>
</feature>
<dbReference type="PANTHER" id="PTHR31082">
    <property type="entry name" value="PHEROMONE-REGULATED MEMBRANE PROTEIN 10"/>
    <property type="match status" value="1"/>
</dbReference>
<dbReference type="GO" id="GO:0016020">
    <property type="term" value="C:membrane"/>
    <property type="evidence" value="ECO:0007669"/>
    <property type="project" value="UniProtKB-SubCell"/>
</dbReference>
<feature type="domain" description="Threonine/Serine exporter ThrE" evidence="8">
    <location>
        <begin position="294"/>
        <end position="414"/>
    </location>
</feature>
<dbReference type="EMBL" id="WNDS01000004">
    <property type="protein sequence ID" value="KAF1014071.1"/>
    <property type="molecule type" value="Genomic_DNA"/>
</dbReference>
<keyword evidence="3 6" id="KW-1133">Transmembrane helix</keyword>
<dbReference type="Pfam" id="PF12821">
    <property type="entry name" value="ThrE_2"/>
    <property type="match status" value="1"/>
</dbReference>
<keyword evidence="2 6" id="KW-0812">Transmembrane</keyword>
<feature type="transmembrane region" description="Helical" evidence="6">
    <location>
        <begin position="190"/>
        <end position="208"/>
    </location>
</feature>
<feature type="transmembrane region" description="Helical" evidence="6">
    <location>
        <begin position="287"/>
        <end position="304"/>
    </location>
</feature>
<feature type="transmembrane region" description="Helical" evidence="6">
    <location>
        <begin position="334"/>
        <end position="353"/>
    </location>
</feature>
<feature type="transmembrane region" description="Helical" evidence="6">
    <location>
        <begin position="365"/>
        <end position="385"/>
    </location>
</feature>
<dbReference type="PANTHER" id="PTHR31082:SF4">
    <property type="entry name" value="PHEROMONE-REGULATED MEMBRANE PROTEIN 10"/>
    <property type="match status" value="1"/>
</dbReference>
<feature type="transmembrane region" description="Helical" evidence="6">
    <location>
        <begin position="214"/>
        <end position="233"/>
    </location>
</feature>
<feature type="transmembrane region" description="Helical" evidence="6">
    <location>
        <begin position="397"/>
        <end position="418"/>
    </location>
</feature>
<evidence type="ECO:0000256" key="5">
    <source>
        <dbReference type="ARBA" id="ARBA00034125"/>
    </source>
</evidence>
<organism evidence="9 10">
    <name type="scientific">Stenotrophomonas maltophilia</name>
    <name type="common">Pseudomonas maltophilia</name>
    <name type="synonym">Xanthomonas maltophilia</name>
    <dbReference type="NCBI Taxonomy" id="40324"/>
    <lineage>
        <taxon>Bacteria</taxon>
        <taxon>Pseudomonadati</taxon>
        <taxon>Pseudomonadota</taxon>
        <taxon>Gammaproteobacteria</taxon>
        <taxon>Lysobacterales</taxon>
        <taxon>Lysobacteraceae</taxon>
        <taxon>Stenotrophomonas</taxon>
        <taxon>Stenotrophomonas maltophilia group</taxon>
    </lineage>
</organism>
<evidence type="ECO:0000256" key="4">
    <source>
        <dbReference type="ARBA" id="ARBA00023136"/>
    </source>
</evidence>
<dbReference type="InterPro" id="IPR024528">
    <property type="entry name" value="ThrE_2"/>
</dbReference>
<name>A0A7V8JKW4_STEMA</name>
<evidence type="ECO:0000256" key="6">
    <source>
        <dbReference type="SAM" id="Phobius"/>
    </source>
</evidence>
<comment type="similarity">
    <text evidence="5">Belongs to the ThrE exporter (TC 2.A.79) family.</text>
</comment>
<reference evidence="10" key="1">
    <citation type="journal article" date="2020" name="MBio">
        <title>Horizontal gene transfer to a defensive symbiont with a reduced genome amongst a multipartite beetle microbiome.</title>
        <authorList>
            <person name="Waterworth S.C."/>
            <person name="Florez L.V."/>
            <person name="Rees E.R."/>
            <person name="Hertweck C."/>
            <person name="Kaltenpoth M."/>
            <person name="Kwan J.C."/>
        </authorList>
    </citation>
    <scope>NUCLEOTIDE SEQUENCE [LARGE SCALE GENOMIC DNA]</scope>
</reference>
<sequence length="424" mass="44257">MILRSMSADAHTIPTPQATYAQRVAFVSEIAGRLHSYGTTAQRLEAAVVALAQQLDLDCEPWSNPTGIILSFSDPARAIGSSDITRVIRLAPGENDLHKLSVADRIADDVANGRMSIALGHTALRLLDKDPGLRGKLKMILSFSLGAAGVAGLWKLPWLDIATAGAIGLLIGLLSLVTSARPATREASEALAALLAGLVATVVATFIGPLNLNTVVIASLVLLLPGMSLTNAVNELASQHWVSGTARVAGALTTIMKLTVGAMIAVTLADILGLDPMVRAARPQGPWVEWTSLLLAAFAFGILFKANRRDFPWVIAASVAGYAISKFGGHAWGAPAGIFLSAMVLTAAGNLFGRLVQRPGAIIRLPGIIMMVPGSTSLRGVLTLVQQQDVGAGQGVFLTVLNVVMALVAGLLFGNLLIPARKTL</sequence>
<dbReference type="Proteomes" id="UP000487117">
    <property type="component" value="Unassembled WGS sequence"/>
</dbReference>
<evidence type="ECO:0000313" key="9">
    <source>
        <dbReference type="EMBL" id="KAF1014071.1"/>
    </source>
</evidence>
<accession>A0A7V8JKW4</accession>
<feature type="transmembrane region" description="Helical" evidence="6">
    <location>
        <begin position="245"/>
        <end position="267"/>
    </location>
</feature>
<comment type="caution">
    <text evidence="9">The sequence shown here is derived from an EMBL/GenBank/DDBJ whole genome shotgun (WGS) entry which is preliminary data.</text>
</comment>
<evidence type="ECO:0000259" key="8">
    <source>
        <dbReference type="Pfam" id="PF12821"/>
    </source>
</evidence>